<dbReference type="Proteomes" id="UP000070544">
    <property type="component" value="Unassembled WGS sequence"/>
</dbReference>
<dbReference type="EMBL" id="KQ965742">
    <property type="protein sequence ID" value="KXS18328.1"/>
    <property type="molecule type" value="Genomic_DNA"/>
</dbReference>
<dbReference type="Gene3D" id="1.25.40.10">
    <property type="entry name" value="Tetratricopeptide repeat domain"/>
    <property type="match status" value="1"/>
</dbReference>
<dbReference type="PANTHER" id="PTHR43628:SF1">
    <property type="entry name" value="CHITIN SYNTHASE REGULATORY FACTOR 2-RELATED"/>
    <property type="match status" value="1"/>
</dbReference>
<dbReference type="InterPro" id="IPR000719">
    <property type="entry name" value="Prot_kinase_dom"/>
</dbReference>
<name>A0A139ANM5_GONPJ</name>
<dbReference type="AlphaFoldDB" id="A0A139ANM5"/>
<feature type="region of interest" description="Disordered" evidence="1">
    <location>
        <begin position="287"/>
        <end position="307"/>
    </location>
</feature>
<accession>A0A139ANM5</accession>
<feature type="domain" description="Protein kinase" evidence="2">
    <location>
        <begin position="22"/>
        <end position="252"/>
    </location>
</feature>
<proteinExistence type="predicted"/>
<gene>
    <name evidence="3" type="ORF">M427DRAFT_132706</name>
</gene>
<dbReference type="InterPro" id="IPR011990">
    <property type="entry name" value="TPR-like_helical_dom_sf"/>
</dbReference>
<evidence type="ECO:0000259" key="2">
    <source>
        <dbReference type="PROSITE" id="PS50011"/>
    </source>
</evidence>
<dbReference type="Pfam" id="PF07714">
    <property type="entry name" value="PK_Tyr_Ser-Thr"/>
    <property type="match status" value="1"/>
</dbReference>
<dbReference type="GO" id="GO:0005524">
    <property type="term" value="F:ATP binding"/>
    <property type="evidence" value="ECO:0007669"/>
    <property type="project" value="InterPro"/>
</dbReference>
<evidence type="ECO:0000313" key="3">
    <source>
        <dbReference type="EMBL" id="KXS18328.1"/>
    </source>
</evidence>
<protein>
    <submittedName>
        <fullName evidence="3">Kinase-like protein</fullName>
    </submittedName>
</protein>
<dbReference type="InterPro" id="IPR011009">
    <property type="entry name" value="Kinase-like_dom_sf"/>
</dbReference>
<keyword evidence="3" id="KW-0808">Transferase</keyword>
<evidence type="ECO:0000313" key="4">
    <source>
        <dbReference type="Proteomes" id="UP000070544"/>
    </source>
</evidence>
<organism evidence="3 4">
    <name type="scientific">Gonapodya prolifera (strain JEL478)</name>
    <name type="common">Monoblepharis prolifera</name>
    <dbReference type="NCBI Taxonomy" id="1344416"/>
    <lineage>
        <taxon>Eukaryota</taxon>
        <taxon>Fungi</taxon>
        <taxon>Fungi incertae sedis</taxon>
        <taxon>Chytridiomycota</taxon>
        <taxon>Chytridiomycota incertae sedis</taxon>
        <taxon>Monoblepharidomycetes</taxon>
        <taxon>Monoblepharidales</taxon>
        <taxon>Gonapodyaceae</taxon>
        <taxon>Gonapodya</taxon>
    </lineage>
</organism>
<dbReference type="PROSITE" id="PS50011">
    <property type="entry name" value="PROTEIN_KINASE_DOM"/>
    <property type="match status" value="1"/>
</dbReference>
<dbReference type="Pfam" id="PF08238">
    <property type="entry name" value="Sel1"/>
    <property type="match status" value="5"/>
</dbReference>
<dbReference type="InterPro" id="IPR001245">
    <property type="entry name" value="Ser-Thr/Tyr_kinase_cat_dom"/>
</dbReference>
<reference evidence="3 4" key="1">
    <citation type="journal article" date="2015" name="Genome Biol. Evol.">
        <title>Phylogenomic analyses indicate that early fungi evolved digesting cell walls of algal ancestors of land plants.</title>
        <authorList>
            <person name="Chang Y."/>
            <person name="Wang S."/>
            <person name="Sekimoto S."/>
            <person name="Aerts A.L."/>
            <person name="Choi C."/>
            <person name="Clum A."/>
            <person name="LaButti K.M."/>
            <person name="Lindquist E.A."/>
            <person name="Yee Ngan C."/>
            <person name="Ohm R.A."/>
            <person name="Salamov A.A."/>
            <person name="Grigoriev I.V."/>
            <person name="Spatafora J.W."/>
            <person name="Berbee M.L."/>
        </authorList>
    </citation>
    <scope>NUCLEOTIDE SEQUENCE [LARGE SCALE GENOMIC DNA]</scope>
    <source>
        <strain evidence="3 4">JEL478</strain>
    </source>
</reference>
<dbReference type="InterPro" id="IPR006597">
    <property type="entry name" value="Sel1-like"/>
</dbReference>
<dbReference type="OrthoDB" id="442451at2759"/>
<keyword evidence="4" id="KW-1185">Reference proteome</keyword>
<dbReference type="STRING" id="1344416.A0A139ANM5"/>
<evidence type="ECO:0000256" key="1">
    <source>
        <dbReference type="SAM" id="MobiDB-lite"/>
    </source>
</evidence>
<dbReference type="GO" id="GO:0004672">
    <property type="term" value="F:protein kinase activity"/>
    <property type="evidence" value="ECO:0007669"/>
    <property type="project" value="InterPro"/>
</dbReference>
<dbReference type="SUPFAM" id="SSF56112">
    <property type="entry name" value="Protein kinase-like (PK-like)"/>
    <property type="match status" value="1"/>
</dbReference>
<dbReference type="Gene3D" id="1.10.510.10">
    <property type="entry name" value="Transferase(Phosphotransferase) domain 1"/>
    <property type="match status" value="1"/>
</dbReference>
<dbReference type="PANTHER" id="PTHR43628">
    <property type="entry name" value="ACTIVATOR OF C KINASE PROTEIN 1-RELATED"/>
    <property type="match status" value="1"/>
</dbReference>
<sequence length="529" mass="58097">MIAAGPTAVTSIEPWMTTPWEINFGERIGEGSLGPKYRGVLYGHMDKVVIEVLRDTSKRQQFLKTLQLWHMLDHSNVLPVLGGSVETARVFYVAPLMPAGTLRHYLARTRLGSEKRLQMLCEIALGVEYLHSHRVIHGCLNSSNVFVDDNGKPILTDFGFLDVRNSSDSDDVPEGAGSQAGDSWLFANIGYEMFSINPTSVHKHGAQKIIHPVARPADCPEKLWSLLQRCWEAELDQRPTFAMIVGELRDLMEISETATAALAAEIHAPTARKYSVNFGSPPPWLQVPSPSASLPSHPPPSRGASGLSILDDEEEIPESLSMEMERAIQGDPHAQNVIASYYERGVKGLTKNLTKAVRWYRKAADKGNAAAQCSLGRACEGGWGGLQKDLVQALKWFRKAAEQGNAFAEYRVGLSYEFGTRGLPKDLDMARNLFSKAADQGLADAQGRLGSWYEHGIGNLPNNLLLAAEWYRKSADGGGATGQYDLGRFYEHGLGGVPKDLKAALEWYDLSAQQGNHLAQSAIERLTQS</sequence>
<dbReference type="SMART" id="SM00671">
    <property type="entry name" value="SEL1"/>
    <property type="match status" value="5"/>
</dbReference>
<dbReference type="SUPFAM" id="SSF81901">
    <property type="entry name" value="HCP-like"/>
    <property type="match status" value="1"/>
</dbReference>
<keyword evidence="3" id="KW-0418">Kinase</keyword>
<dbReference type="InterPro" id="IPR052945">
    <property type="entry name" value="Mitotic_Regulator"/>
</dbReference>